<keyword evidence="2" id="KW-1185">Reference proteome</keyword>
<dbReference type="Pfam" id="PF13344">
    <property type="entry name" value="Hydrolase_6"/>
    <property type="match status" value="1"/>
</dbReference>
<dbReference type="GO" id="GO:0016791">
    <property type="term" value="F:phosphatase activity"/>
    <property type="evidence" value="ECO:0007669"/>
    <property type="project" value="TreeGrafter"/>
</dbReference>
<dbReference type="EMBL" id="FWXB01000014">
    <property type="protein sequence ID" value="SMC13500.1"/>
    <property type="molecule type" value="Genomic_DNA"/>
</dbReference>
<dbReference type="PANTHER" id="PTHR19288">
    <property type="entry name" value="4-NITROPHENYLPHOSPHATASE-RELATED"/>
    <property type="match status" value="1"/>
</dbReference>
<dbReference type="Pfam" id="PF13242">
    <property type="entry name" value="Hydrolase_like"/>
    <property type="match status" value="1"/>
</dbReference>
<name>A0A1X7BVJ1_9RHOB</name>
<dbReference type="RefSeq" id="WP_085801438.1">
    <property type="nucleotide sequence ID" value="NZ_FWXB01000014.1"/>
</dbReference>
<dbReference type="Gene3D" id="3.40.50.1000">
    <property type="entry name" value="HAD superfamily/HAD-like"/>
    <property type="match status" value="2"/>
</dbReference>
<organism evidence="1 2">
    <name type="scientific">Roseovarius aestuarii</name>
    <dbReference type="NCBI Taxonomy" id="475083"/>
    <lineage>
        <taxon>Bacteria</taxon>
        <taxon>Pseudomonadati</taxon>
        <taxon>Pseudomonadota</taxon>
        <taxon>Alphaproteobacteria</taxon>
        <taxon>Rhodobacterales</taxon>
        <taxon>Roseobacteraceae</taxon>
        <taxon>Roseovarius</taxon>
    </lineage>
</organism>
<dbReference type="PANTHER" id="PTHR19288:SF90">
    <property type="entry name" value="OS08G0542600 PROTEIN"/>
    <property type="match status" value="1"/>
</dbReference>
<dbReference type="AlphaFoldDB" id="A0A1X7BVJ1"/>
<dbReference type="InterPro" id="IPR006357">
    <property type="entry name" value="HAD-SF_hydro_IIA"/>
</dbReference>
<dbReference type="InterPro" id="IPR036412">
    <property type="entry name" value="HAD-like_sf"/>
</dbReference>
<reference evidence="1 2" key="1">
    <citation type="submission" date="2017-03" db="EMBL/GenBank/DDBJ databases">
        <authorList>
            <person name="Afonso C.L."/>
            <person name="Miller P.J."/>
            <person name="Scott M.A."/>
            <person name="Spackman E."/>
            <person name="Goraichik I."/>
            <person name="Dimitrov K.M."/>
            <person name="Suarez D.L."/>
            <person name="Swayne D.E."/>
        </authorList>
    </citation>
    <scope>NUCLEOTIDE SEQUENCE [LARGE SCALE GENOMIC DNA]</scope>
    <source>
        <strain evidence="1 2">CECT 7745</strain>
    </source>
</reference>
<evidence type="ECO:0000313" key="1">
    <source>
        <dbReference type="EMBL" id="SMC13500.1"/>
    </source>
</evidence>
<dbReference type="SUPFAM" id="SSF56784">
    <property type="entry name" value="HAD-like"/>
    <property type="match status" value="1"/>
</dbReference>
<accession>A0A1X7BVJ1</accession>
<evidence type="ECO:0000313" key="2">
    <source>
        <dbReference type="Proteomes" id="UP000193224"/>
    </source>
</evidence>
<gene>
    <name evidence="1" type="ORF">ROA7745_03350</name>
</gene>
<dbReference type="Proteomes" id="UP000193224">
    <property type="component" value="Unassembled WGS sequence"/>
</dbReference>
<protein>
    <submittedName>
        <fullName evidence="1">UMP phosphatase</fullName>
    </submittedName>
</protein>
<sequence>MLSTPEIFDRYEEVRQRFPVVRPVAQTQDISSLTEIADQASAFVFDAFGVLNVGDTLIDGADRRLQDLRDMGNEIRILTNAASYDRQGAVEKFKKLGIIVHPDEIITSRDAALACLTAGSWGAIAAPEDKMSDVDFDVIKLSDNPVDYDQVSGFLFLSSSGWTDARQSLLSASLRHHDRPILIANADLVAPRDNGFSLEPGHFGHLLLDQGRKHVHFFGKPFPEVYDLVESTLHGIQPERIIMCGDTLHTDILGAIARGWRTVLVTQDGLFAGHSTEEFCTRSNLAPDWRLARI</sequence>
<dbReference type="GO" id="GO:0005737">
    <property type="term" value="C:cytoplasm"/>
    <property type="evidence" value="ECO:0007669"/>
    <property type="project" value="TreeGrafter"/>
</dbReference>
<dbReference type="OrthoDB" id="148966at2"/>
<proteinExistence type="predicted"/>
<dbReference type="InterPro" id="IPR023214">
    <property type="entry name" value="HAD_sf"/>
</dbReference>